<dbReference type="CDD" id="cd06225">
    <property type="entry name" value="HAMP"/>
    <property type="match status" value="1"/>
</dbReference>
<dbReference type="Proteomes" id="UP000460298">
    <property type="component" value="Unassembled WGS sequence"/>
</dbReference>
<reference evidence="2 3" key="1">
    <citation type="submission" date="2019-10" db="EMBL/GenBank/DDBJ databases">
        <title>Extracellular Electron Transfer in a Candidatus Methanoperedens spp. Enrichment Culture.</title>
        <authorList>
            <person name="Berger S."/>
            <person name="Rangel Shaw D."/>
            <person name="Berben T."/>
            <person name="In 'T Zandt M."/>
            <person name="Frank J."/>
            <person name="Reimann J."/>
            <person name="Jetten M.S.M."/>
            <person name="Welte C.U."/>
        </authorList>
    </citation>
    <scope>NUCLEOTIDE SEQUENCE [LARGE SCALE GENOMIC DNA]</scope>
    <source>
        <strain evidence="2">SB12</strain>
    </source>
</reference>
<comment type="caution">
    <text evidence="2">The sequence shown here is derived from an EMBL/GenBank/DDBJ whole genome shotgun (WGS) entry which is preliminary data.</text>
</comment>
<accession>A0A833H1H2</accession>
<keyword evidence="1" id="KW-1133">Transmembrane helix</keyword>
<keyword evidence="1" id="KW-0812">Transmembrane</keyword>
<evidence type="ECO:0000313" key="2">
    <source>
        <dbReference type="EMBL" id="KAB2932597.1"/>
    </source>
</evidence>
<protein>
    <submittedName>
        <fullName evidence="2">HAMP domain-containing protein</fullName>
    </submittedName>
</protein>
<feature type="transmembrane region" description="Helical" evidence="1">
    <location>
        <begin position="99"/>
        <end position="122"/>
    </location>
</feature>
<feature type="transmembrane region" description="Helical" evidence="1">
    <location>
        <begin position="28"/>
        <end position="50"/>
    </location>
</feature>
<organism evidence="2 3">
    <name type="scientific">Leptonema illini</name>
    <dbReference type="NCBI Taxonomy" id="183"/>
    <lineage>
        <taxon>Bacteria</taxon>
        <taxon>Pseudomonadati</taxon>
        <taxon>Spirochaetota</taxon>
        <taxon>Spirochaetia</taxon>
        <taxon>Leptospirales</taxon>
        <taxon>Leptospiraceae</taxon>
        <taxon>Leptonema</taxon>
    </lineage>
</organism>
<sequence>MTDLHTEKDEKKQLRWRYYIDRKFQNVFILRFSAIVLLVVAFTLGILWMIRENPYPLLSEEGGVLISMSTEQTLSCQSADGAIIQMGVPGRIFNAFDLYWVPIVFVSSINLVLLVVFGLFYSHSMAGPVHNMRKTLQEMAEGGPVRPIRIRRGDQFQELVDDINTLIEKRVK</sequence>
<dbReference type="AlphaFoldDB" id="A0A833H1H2"/>
<keyword evidence="1" id="KW-0472">Membrane</keyword>
<proteinExistence type="predicted"/>
<dbReference type="Gene3D" id="6.10.340.10">
    <property type="match status" value="1"/>
</dbReference>
<name>A0A833H1H2_9LEPT</name>
<gene>
    <name evidence="2" type="ORF">F9K24_09460</name>
</gene>
<evidence type="ECO:0000256" key="1">
    <source>
        <dbReference type="SAM" id="Phobius"/>
    </source>
</evidence>
<dbReference type="EMBL" id="WBUI01000008">
    <property type="protein sequence ID" value="KAB2932597.1"/>
    <property type="molecule type" value="Genomic_DNA"/>
</dbReference>
<evidence type="ECO:0000313" key="3">
    <source>
        <dbReference type="Proteomes" id="UP000460298"/>
    </source>
</evidence>